<dbReference type="PANTHER" id="PTHR30081">
    <property type="entry name" value="PROTEIN-EXPORT MEMBRANE PROTEIN SEC"/>
    <property type="match status" value="1"/>
</dbReference>
<evidence type="ECO:0000313" key="14">
    <source>
        <dbReference type="Proteomes" id="UP000249818"/>
    </source>
</evidence>
<evidence type="ECO:0000256" key="6">
    <source>
        <dbReference type="ARBA" id="ARBA00022989"/>
    </source>
</evidence>
<keyword evidence="14" id="KW-1185">Reference proteome</keyword>
<protein>
    <recommendedName>
        <fullName evidence="9">Protein translocase subunit SecD</fullName>
    </recommendedName>
</protein>
<evidence type="ECO:0000256" key="7">
    <source>
        <dbReference type="ARBA" id="ARBA00023010"/>
    </source>
</evidence>
<organism evidence="13 14">
    <name type="scientific">Candidatus Bipolaricaulis anaerobius</name>
    <dbReference type="NCBI Taxonomy" id="2026885"/>
    <lineage>
        <taxon>Bacteria</taxon>
        <taxon>Candidatus Bipolaricaulota</taxon>
        <taxon>Candidatus Bipolaricaulia</taxon>
        <taxon>Candidatus Bipolaricaulales</taxon>
        <taxon>Candidatus Bipolaricaulaceae</taxon>
        <taxon>Candidatus Bipolaricaulis</taxon>
    </lineage>
</organism>
<dbReference type="Gene3D" id="3.30.1360.200">
    <property type="match status" value="1"/>
</dbReference>
<feature type="transmembrane region" description="Helical" evidence="9">
    <location>
        <begin position="391"/>
        <end position="416"/>
    </location>
</feature>
<gene>
    <name evidence="9 13" type="primary">secD</name>
    <name evidence="13" type="ORF">BARAN1_0400</name>
</gene>
<evidence type="ECO:0000256" key="4">
    <source>
        <dbReference type="ARBA" id="ARBA00022692"/>
    </source>
</evidence>
<keyword evidence="7 9" id="KW-0811">Translocation</keyword>
<dbReference type="NCBIfam" id="TIGR01129">
    <property type="entry name" value="secD"/>
    <property type="match status" value="1"/>
</dbReference>
<feature type="transmembrane region" description="Helical" evidence="9">
    <location>
        <begin position="422"/>
        <end position="446"/>
    </location>
</feature>
<dbReference type="AlphaFoldDB" id="A0A2X3MJV8"/>
<feature type="domain" description="Protein translocase subunit SecDF P1" evidence="11">
    <location>
        <begin position="76"/>
        <end position="133"/>
    </location>
</feature>
<dbReference type="Gene3D" id="3.30.70.3400">
    <property type="match status" value="1"/>
</dbReference>
<feature type="domain" description="Protein export membrane protein SecD/SecF C-terminal" evidence="10">
    <location>
        <begin position="278"/>
        <end position="446"/>
    </location>
</feature>
<comment type="function">
    <text evidence="9">Part of the Sec protein translocase complex. Interacts with the SecYEG preprotein conducting channel. SecDF uses the proton motive force (PMF) to complete protein translocation after the ATP-dependent function of SecA.</text>
</comment>
<dbReference type="Pfam" id="PF22599">
    <property type="entry name" value="SecDF_P1_head"/>
    <property type="match status" value="1"/>
</dbReference>
<name>A0A2X3MJV8_9BACT</name>
<keyword evidence="6 9" id="KW-1133">Transmembrane helix</keyword>
<dbReference type="InterPro" id="IPR048634">
    <property type="entry name" value="SecD_SecF_C"/>
</dbReference>
<evidence type="ECO:0000256" key="8">
    <source>
        <dbReference type="ARBA" id="ARBA00023136"/>
    </source>
</evidence>
<dbReference type="InterPro" id="IPR005791">
    <property type="entry name" value="SecD"/>
</dbReference>
<dbReference type="InterPro" id="IPR055344">
    <property type="entry name" value="SecD_SecF_C_bact"/>
</dbReference>
<dbReference type="FunFam" id="1.20.1640.10:FF:000004">
    <property type="entry name" value="Protein translocase subunit SecD"/>
    <property type="match status" value="1"/>
</dbReference>
<comment type="subcellular location">
    <subcellularLocation>
        <location evidence="1 9">Cell membrane</location>
        <topology evidence="1 9">Multi-pass membrane protein</topology>
    </subcellularLocation>
</comment>
<sequence length="464" mass="50595">MKRSDWVRFGFVLAALFASIGLLYPFFPFQDVIKLGLDLQGGVRLVLEAQVLDPATGELIPLRESQLEPAKQQDAVNQLVTIFSERVDQYGMVNAEIRPLGRDRVEVKIPKVQDPEEAQRLLGSTALLEFRKVIEASSNREDLEARKGFLFDVLPNKDQSEWYLVEVEPLLTGDVLDNAVVRTSTDPRNPGFLIALTFNRDGAEKFAEAIRRMQVNDRLAIILDNVVYSAPLVADSIKQAAQQGWRAVQDSTTITGRFTLDEAKLLAAVLRSGALPTQVAIIEQQTIGPTLGAEYVRRGMTALVASFALVLVYMLVYYRWLGIVADAGLVMTMLLVFAALRAFGATLTLPGIAGLVLTIGMAVDANVIIFERIKEERRTGKAPRACVTAGFAKSLSAILDANITTLIVAFILFLLGSGPVEGFGITLGLGIVASMFSSLVLSRLLLETTGLGEFIPVRSAPDRG</sequence>
<evidence type="ECO:0000259" key="12">
    <source>
        <dbReference type="Pfam" id="PF22599"/>
    </source>
</evidence>
<dbReference type="Proteomes" id="UP000249818">
    <property type="component" value="Chromosome BARAN1"/>
</dbReference>
<dbReference type="GO" id="GO:0005886">
    <property type="term" value="C:plasma membrane"/>
    <property type="evidence" value="ECO:0007669"/>
    <property type="project" value="UniProtKB-SubCell"/>
</dbReference>
<evidence type="ECO:0000313" key="13">
    <source>
        <dbReference type="EMBL" id="SQD92425.1"/>
    </source>
</evidence>
<evidence type="ECO:0000259" key="11">
    <source>
        <dbReference type="Pfam" id="PF21760"/>
    </source>
</evidence>
<dbReference type="InterPro" id="IPR022813">
    <property type="entry name" value="SecD/SecF_arch_bac"/>
</dbReference>
<accession>A0A2X3MJV8</accession>
<dbReference type="HAMAP" id="MF_01463_B">
    <property type="entry name" value="SecD_B"/>
    <property type="match status" value="1"/>
</dbReference>
<evidence type="ECO:0000256" key="3">
    <source>
        <dbReference type="ARBA" id="ARBA00022475"/>
    </source>
</evidence>
<evidence type="ECO:0000256" key="5">
    <source>
        <dbReference type="ARBA" id="ARBA00022927"/>
    </source>
</evidence>
<feature type="transmembrane region" description="Helical" evidence="9">
    <location>
        <begin position="7"/>
        <end position="27"/>
    </location>
</feature>
<reference evidence="14" key="1">
    <citation type="submission" date="2018-05" db="EMBL/GenBank/DDBJ databases">
        <authorList>
            <person name="Hao L."/>
        </authorList>
    </citation>
    <scope>NUCLEOTIDE SEQUENCE [LARGE SCALE GENOMIC DNA]</scope>
</reference>
<feature type="domain" description="SecDF P1 head subdomain" evidence="12">
    <location>
        <begin position="153"/>
        <end position="276"/>
    </location>
</feature>
<dbReference type="GO" id="GO:0006605">
    <property type="term" value="P:protein targeting"/>
    <property type="evidence" value="ECO:0007669"/>
    <property type="project" value="UniProtKB-UniRule"/>
</dbReference>
<dbReference type="GO" id="GO:0065002">
    <property type="term" value="P:intracellular protein transmembrane transport"/>
    <property type="evidence" value="ECO:0007669"/>
    <property type="project" value="UniProtKB-UniRule"/>
</dbReference>
<keyword evidence="3 9" id="KW-1003">Cell membrane</keyword>
<dbReference type="GO" id="GO:0043952">
    <property type="term" value="P:protein transport by the Sec complex"/>
    <property type="evidence" value="ECO:0007669"/>
    <property type="project" value="UniProtKB-UniRule"/>
</dbReference>
<dbReference type="GO" id="GO:0015450">
    <property type="term" value="F:protein-transporting ATPase activity"/>
    <property type="evidence" value="ECO:0007669"/>
    <property type="project" value="InterPro"/>
</dbReference>
<keyword evidence="5 9" id="KW-0653">Protein transport</keyword>
<dbReference type="EMBL" id="LS483254">
    <property type="protein sequence ID" value="SQD92425.1"/>
    <property type="molecule type" value="Genomic_DNA"/>
</dbReference>
<dbReference type="InterPro" id="IPR054384">
    <property type="entry name" value="SecDF_P1_head"/>
</dbReference>
<dbReference type="Gene3D" id="1.20.1640.10">
    <property type="entry name" value="Multidrug efflux transporter AcrB transmembrane domain"/>
    <property type="match status" value="1"/>
</dbReference>
<dbReference type="InterPro" id="IPR048631">
    <property type="entry name" value="SecD_1st"/>
</dbReference>
<keyword evidence="2 9" id="KW-0813">Transport</keyword>
<dbReference type="KEGG" id="bana:BARAN1_0400"/>
<evidence type="ECO:0000259" key="10">
    <source>
        <dbReference type="Pfam" id="PF02355"/>
    </source>
</evidence>
<feature type="transmembrane region" description="Helical" evidence="9">
    <location>
        <begin position="323"/>
        <end position="343"/>
    </location>
</feature>
<dbReference type="PANTHER" id="PTHR30081:SF1">
    <property type="entry name" value="PROTEIN TRANSLOCASE SUBUNIT SECD"/>
    <property type="match status" value="1"/>
</dbReference>
<evidence type="ECO:0000256" key="1">
    <source>
        <dbReference type="ARBA" id="ARBA00004651"/>
    </source>
</evidence>
<feature type="transmembrane region" description="Helical" evidence="9">
    <location>
        <begin position="349"/>
        <end position="370"/>
    </location>
</feature>
<dbReference type="OrthoDB" id="9805019at2"/>
<dbReference type="Pfam" id="PF21760">
    <property type="entry name" value="SecD_1st"/>
    <property type="match status" value="1"/>
</dbReference>
<comment type="subunit">
    <text evidence="9">Forms a complex with SecF. Part of the essential Sec protein translocation apparatus which comprises SecA, SecYEG and auxiliary proteins SecDF. Other proteins may also be involved.</text>
</comment>
<proteinExistence type="inferred from homology"/>
<keyword evidence="8 9" id="KW-0472">Membrane</keyword>
<dbReference type="NCBIfam" id="TIGR00916">
    <property type="entry name" value="2A0604s01"/>
    <property type="match status" value="1"/>
</dbReference>
<evidence type="ECO:0000256" key="2">
    <source>
        <dbReference type="ARBA" id="ARBA00022448"/>
    </source>
</evidence>
<dbReference type="SUPFAM" id="SSF82866">
    <property type="entry name" value="Multidrug efflux transporter AcrB transmembrane domain"/>
    <property type="match status" value="1"/>
</dbReference>
<dbReference type="PRINTS" id="PR00702">
    <property type="entry name" value="ACRIFLAVINRP"/>
</dbReference>
<comment type="similarity">
    <text evidence="9">Belongs to the SecD/SecF family. SecD subfamily.</text>
</comment>
<dbReference type="InterPro" id="IPR001036">
    <property type="entry name" value="Acrflvin-R"/>
</dbReference>
<feature type="transmembrane region" description="Helical" evidence="9">
    <location>
        <begin position="295"/>
        <end position="316"/>
    </location>
</feature>
<evidence type="ECO:0000256" key="9">
    <source>
        <dbReference type="HAMAP-Rule" id="MF_01463"/>
    </source>
</evidence>
<dbReference type="RefSeq" id="WP_122030645.1">
    <property type="nucleotide sequence ID" value="NZ_LS483254.1"/>
</dbReference>
<keyword evidence="4 9" id="KW-0812">Transmembrane</keyword>
<dbReference type="Pfam" id="PF02355">
    <property type="entry name" value="SecD_SecF_C"/>
    <property type="match status" value="1"/>
</dbReference>